<sequence length="269" mass="26427">MVGSGLVGASVRTVPPPTPPQPIAQAAPENTADTTDPDAGAGSATPWDLPSPTAAGPSAAPPDGTWNPPAGATATPTPGTAPGTVPGAVPSAPAGTAPTTPGAASTGPVGARGVPAALPRSAPTTITIPRIGVRAEIMTLGTNPDGTVQVPPLDQAMKAGWYSPGASPGEVGNAVVVGHVDSAKLGPAVFFSLGALVRGDTIAVTRQDGSTATFTVDEVRSYPKTAFPAEQVYGPSGVPGLRVVTCGGVFDRTAGSYLNNIVVYAHMTA</sequence>
<name>A0A7L6BE01_9ACTN</name>
<reference evidence="4" key="1">
    <citation type="submission" date="2020-07" db="EMBL/GenBank/DDBJ databases">
        <title>A new Micromonospora strain with potent antibiotic activity isolated from the microbiome of a mid-Atlantic deep-sea sponge.</title>
        <authorList>
            <person name="Back C.R."/>
            <person name="Stennett H.L."/>
            <person name="Williams S.E."/>
            <person name="Wang L."/>
            <person name="Ojeda Gomez J."/>
            <person name="Abdulle O.M."/>
            <person name="Duffy T."/>
            <person name="Hendry K.R."/>
            <person name="Powell D."/>
            <person name="Stach J.E."/>
            <person name="Essex-Lopresti A.E."/>
            <person name="Willis C.L."/>
            <person name="Curnow P."/>
            <person name="Race P.R."/>
        </authorList>
    </citation>
    <scope>NUCLEOTIDE SEQUENCE [LARGE SCALE GENOMIC DNA]</scope>
    <source>
        <strain evidence="4">28ISP2-46</strain>
    </source>
</reference>
<dbReference type="AlphaFoldDB" id="A0A7L6BE01"/>
<dbReference type="SUPFAM" id="SSF63817">
    <property type="entry name" value="Sortase"/>
    <property type="match status" value="1"/>
</dbReference>
<keyword evidence="4" id="KW-1185">Reference proteome</keyword>
<evidence type="ECO:0000256" key="2">
    <source>
        <dbReference type="SAM" id="MobiDB-lite"/>
    </source>
</evidence>
<feature type="region of interest" description="Disordered" evidence="2">
    <location>
        <begin position="1"/>
        <end position="121"/>
    </location>
</feature>
<proteinExistence type="predicted"/>
<dbReference type="InterPro" id="IPR005754">
    <property type="entry name" value="Sortase"/>
</dbReference>
<accession>A0A7L6BE01</accession>
<dbReference type="GO" id="GO:0016787">
    <property type="term" value="F:hydrolase activity"/>
    <property type="evidence" value="ECO:0007669"/>
    <property type="project" value="UniProtKB-KW"/>
</dbReference>
<dbReference type="Proteomes" id="UP000510844">
    <property type="component" value="Chromosome"/>
</dbReference>
<protein>
    <submittedName>
        <fullName evidence="3">Class F sortase</fullName>
    </submittedName>
</protein>
<keyword evidence="1" id="KW-0378">Hydrolase</keyword>
<evidence type="ECO:0000313" key="3">
    <source>
        <dbReference type="EMBL" id="QLQ40166.1"/>
    </source>
</evidence>
<evidence type="ECO:0000313" key="4">
    <source>
        <dbReference type="Proteomes" id="UP000510844"/>
    </source>
</evidence>
<gene>
    <name evidence="3" type="ORF">H1D33_00950</name>
</gene>
<dbReference type="EMBL" id="CP059322">
    <property type="protein sequence ID" value="QLQ40166.1"/>
    <property type="molecule type" value="Genomic_DNA"/>
</dbReference>
<dbReference type="Pfam" id="PF04203">
    <property type="entry name" value="Sortase"/>
    <property type="match status" value="1"/>
</dbReference>
<organism evidence="3 4">
    <name type="scientific">Micromonospora robiginosa</name>
    <dbReference type="NCBI Taxonomy" id="2749844"/>
    <lineage>
        <taxon>Bacteria</taxon>
        <taxon>Bacillati</taxon>
        <taxon>Actinomycetota</taxon>
        <taxon>Actinomycetes</taxon>
        <taxon>Micromonosporales</taxon>
        <taxon>Micromonosporaceae</taxon>
        <taxon>Micromonospora</taxon>
    </lineage>
</organism>
<dbReference type="KEGG" id="mfeu:H1D33_00950"/>
<feature type="compositionally biased region" description="Low complexity" evidence="2">
    <location>
        <begin position="50"/>
        <end position="111"/>
    </location>
</feature>
<dbReference type="CDD" id="cd05829">
    <property type="entry name" value="Sortase_F"/>
    <property type="match status" value="1"/>
</dbReference>
<evidence type="ECO:0000256" key="1">
    <source>
        <dbReference type="ARBA" id="ARBA00022801"/>
    </source>
</evidence>
<dbReference type="InterPro" id="IPR042001">
    <property type="entry name" value="Sortase_F"/>
</dbReference>
<dbReference type="Gene3D" id="2.40.260.10">
    <property type="entry name" value="Sortase"/>
    <property type="match status" value="1"/>
</dbReference>
<dbReference type="NCBIfam" id="NF033748">
    <property type="entry name" value="class_F_sortase"/>
    <property type="match status" value="1"/>
</dbReference>
<reference evidence="3 4" key="2">
    <citation type="journal article" date="2021" name="Mar. Drugs">
        <title>A New Micromonospora Strain with Antibiotic Activity Isolated from the Microbiome of a Mid-Atlantic Deep-Sea Sponge.</title>
        <authorList>
            <person name="Back C.R."/>
            <person name="Stennett H.L."/>
            <person name="Williams S.E."/>
            <person name="Wang L."/>
            <person name="Ojeda Gomez J."/>
            <person name="Abdulle O.M."/>
            <person name="Duffy T."/>
            <person name="Neal C."/>
            <person name="Mantell J."/>
            <person name="Jepson M.A."/>
            <person name="Hendry K.R."/>
            <person name="Powell D."/>
            <person name="Stach J.E.M."/>
            <person name="Essex-Lopresti A.E."/>
            <person name="Willis C.L."/>
            <person name="Curnow P."/>
            <person name="Race P.R."/>
        </authorList>
    </citation>
    <scope>NUCLEOTIDE SEQUENCE [LARGE SCALE GENOMIC DNA]</scope>
    <source>
        <strain evidence="3 4">28ISP2-46</strain>
    </source>
</reference>
<dbReference type="InterPro" id="IPR023365">
    <property type="entry name" value="Sortase_dom-sf"/>
</dbReference>